<sequence>MLVPPANFGIPEEGIYRCSKLETINLSFLETLNLKTIIFVGGQLPSNFFKEFFDTSGIEYFVIKTLGDSSSLIAPDQKKRQLHHRDESLVRKNGTEDDLATDEGYRYSLTDQDDLMLIKSQSIQRIFKIMLDVSYHNVLLVDKTSVVIGILRKVQKWELSSIISEYRLFTGKNRNYFAETFLELINIRLIQDDTETKPGASTSTPNSVHSRSPKRRIAQQDRQTSSHTGETQLTTSQQDLNSQGTVIVQESDLLMPPEVPQHMMSMIQNMELNTEGNIKTQQKPQGSMALGIFGNRYRLAFDRRERGEYTYYEPTSPKDAFSISVPREELLPTWFKYQRDLWDQQHAVQEHNYYKESIFA</sequence>
<dbReference type="InterPro" id="IPR004861">
    <property type="entry name" value="Siw14-like"/>
</dbReference>
<organism evidence="2 3">
    <name type="scientific">Kluyveromyces marxianus</name>
    <name type="common">Yeast</name>
    <name type="synonym">Candida kefyr</name>
    <dbReference type="NCBI Taxonomy" id="4911"/>
    <lineage>
        <taxon>Eukaryota</taxon>
        <taxon>Fungi</taxon>
        <taxon>Dikarya</taxon>
        <taxon>Ascomycota</taxon>
        <taxon>Saccharomycotina</taxon>
        <taxon>Saccharomycetes</taxon>
        <taxon>Saccharomycetales</taxon>
        <taxon>Saccharomycetaceae</taxon>
        <taxon>Kluyveromyces</taxon>
    </lineage>
</organism>
<dbReference type="EMBL" id="CP015057">
    <property type="protein sequence ID" value="QGN15767.1"/>
    <property type="molecule type" value="Genomic_DNA"/>
</dbReference>
<dbReference type="Proteomes" id="UP000422736">
    <property type="component" value="Chromosome 4"/>
</dbReference>
<gene>
    <name evidence="2" type="primary">OCA4</name>
    <name evidence="2" type="ORF">FIM1_2463</name>
</gene>
<reference evidence="2 3" key="1">
    <citation type="submission" date="2016-03" db="EMBL/GenBank/DDBJ databases">
        <title>How can Kluyveromyces marxianus grow so fast - potential evolutionary course in Saccharomyces Complex revealed by comparative genomics.</title>
        <authorList>
            <person name="Mo W."/>
            <person name="Lu W."/>
            <person name="Yang X."/>
            <person name="Qi J."/>
            <person name="Lv H."/>
        </authorList>
    </citation>
    <scope>NUCLEOTIDE SEQUENCE [LARGE SCALE GENOMIC DNA]</scope>
    <source>
        <strain evidence="2 3">FIM1</strain>
    </source>
</reference>
<evidence type="ECO:0000313" key="3">
    <source>
        <dbReference type="Proteomes" id="UP000422736"/>
    </source>
</evidence>
<dbReference type="PANTHER" id="PTHR31126">
    <property type="entry name" value="TYROSINE-PROTEIN PHOSPHATASE"/>
    <property type="match status" value="1"/>
</dbReference>
<name>A0ABX6EUS0_KLUMA</name>
<dbReference type="PANTHER" id="PTHR31126:SF70">
    <property type="entry name" value="PROTEIN OCA4"/>
    <property type="match status" value="1"/>
</dbReference>
<accession>A0ABX6EUS0</accession>
<dbReference type="Gene3D" id="3.90.190.10">
    <property type="entry name" value="Protein tyrosine phosphatase superfamily"/>
    <property type="match status" value="1"/>
</dbReference>
<keyword evidence="3" id="KW-1185">Reference proteome</keyword>
<feature type="region of interest" description="Disordered" evidence="1">
    <location>
        <begin position="195"/>
        <end position="242"/>
    </location>
</feature>
<dbReference type="Pfam" id="PF03162">
    <property type="entry name" value="Y_phosphatase2"/>
    <property type="match status" value="1"/>
</dbReference>
<dbReference type="InterPro" id="IPR029021">
    <property type="entry name" value="Prot-tyrosine_phosphatase-like"/>
</dbReference>
<feature type="compositionally biased region" description="Polar residues" evidence="1">
    <location>
        <begin position="220"/>
        <end position="242"/>
    </location>
</feature>
<evidence type="ECO:0000313" key="2">
    <source>
        <dbReference type="EMBL" id="QGN15767.1"/>
    </source>
</evidence>
<evidence type="ECO:0000256" key="1">
    <source>
        <dbReference type="SAM" id="MobiDB-lite"/>
    </source>
</evidence>
<dbReference type="CDD" id="cd17662">
    <property type="entry name" value="PFA-DSP_Oca4"/>
    <property type="match status" value="1"/>
</dbReference>
<dbReference type="SUPFAM" id="SSF52799">
    <property type="entry name" value="(Phosphotyrosine protein) phosphatases II"/>
    <property type="match status" value="1"/>
</dbReference>
<proteinExistence type="predicted"/>
<protein>
    <submittedName>
        <fullName evidence="2">Protein OCA4</fullName>
    </submittedName>
</protein>
<feature type="compositionally biased region" description="Polar residues" evidence="1">
    <location>
        <begin position="199"/>
        <end position="210"/>
    </location>
</feature>